<sequence>MNSWGETNLKKWNKIVSCMLVVTMAMIPLMDKIGGTAYADFRNIMVTIAGTGGTGLGNAGDGGPATAAALHSPSGIAVNSNGDVFFTDSIHYTIRKINATTGIITTVAGNGFAGYSGDGGAATTAQLGIPYGIALDSKDNLYIADMNNHRIRKVDAKTGIITTVAGNGSYGYSGDGGDALSAQLNEPLDVAIDSKGNVYIADSANQSIRKVDPEGKITTVAGNGPEYWFPSNDGDGGPATNAEFDYPSGLAIDSIGNLYIADTGHSTIRKVDFTTGEITRVAGNRTPGYSGDGGAATSASLQYPRGIRLDNNDNLYIADRLNATIRKVDKLTGNISTVAGTGTLGYSGDLGPATSAQLNYPYAVAVDNNGNVYIADTSNNRIRRVGPSNDASLSGLTLSSDGLNPNFNPETTSYTAIVPPEAGSITITPTVRDSMATVTVNGAPVPSGTASDPISLALGDTVTIVVTAEDHSMKTYTVTKAPSNDPSLKGLTLSSGTLSPTFFRGTMSYTANVATSVSSLTVTPTVNDSTATVTVNGTSVPNGTTSDPIGLNMGSNTITVVVTAENGRTFTYTVTVARGNQDADLSGLSLSDGTLSPTFTAGTTSYTANVANSVSSLAITPTVSDSAATVTVNGLSVPSGTTSNPIGLNMGSNPITVVVTAENGATKTYTVTVARGNQDADLSGLSLSSGTLSPTFTAGTTSYTANVANSVSSLAITPTVSDSAATVTVNGLSVPSGTTSNPIGLNMGSNSITVVVTAENGTTKTYTVTVTRGNQDADLSGLSLSSGTLSPTFTAGTTSYTANVANSVSSLTITPTVNDSNAVVQVNGTPVASGMSSGAIDLHTGSNNLITVNVTANDGVTTKTYTVTVTRDAASDADLSGLSLSSGTLSPTFTAGTTSYTANVANSVSSLTITPTVSDNNAVVQVNGEPVASGAPSGAINLHTGSTNLITIGVTADDAVTTKTYTVTVTRAEANAGNDNGGGNSNGNNGGSSGTGISGGNSTGNTDMNEKPSPVLSSLILSTGDLTPSFSPGTKTYKTKVGNSVSSMTFTLTLSDSNAKIRINDMPVTNASPSSVIPLNVGENKFTFTVTGQNGTISTYTVIVTREAASSAANGSDSSEASESHGPVLNHEMINVGRVKEALETALQLPAPERFTDVSQSNWSSSGIEVARQIGMIEGRMDGRFDGSAPVTRAEFIMMVAKSLKLDMTQMRNTSFHDTRNHWAEKAITALEAAGVIHGSGEQKFRPNQPITRAEMAAVLARLLVWEEPSADHRFTDTQGSWARSVIDHMAEAGIIRGTGNDRFSPDASATREQAIMMILRMLTVCRNVEVSLIDLTK</sequence>
<dbReference type="Gene3D" id="2.60.40.10">
    <property type="entry name" value="Immunoglobulins"/>
    <property type="match status" value="1"/>
</dbReference>
<keyword evidence="1" id="KW-0677">Repeat</keyword>
<dbReference type="InterPro" id="IPR011042">
    <property type="entry name" value="6-blade_b-propeller_TolB-like"/>
</dbReference>
<dbReference type="InterPro" id="IPR056822">
    <property type="entry name" value="TEN_NHL"/>
</dbReference>
<evidence type="ECO:0000313" key="5">
    <source>
        <dbReference type="EMBL" id="PZT53468.1"/>
    </source>
</evidence>
<dbReference type="Pfam" id="PF01436">
    <property type="entry name" value="NHL"/>
    <property type="match status" value="2"/>
</dbReference>
<dbReference type="InterPro" id="IPR025883">
    <property type="entry name" value="Cadherin-like_domain"/>
</dbReference>
<name>A0A2W6NEQ4_9BACL</name>
<feature type="domain" description="SLH" evidence="4">
    <location>
        <begin position="1275"/>
        <end position="1333"/>
    </location>
</feature>
<dbReference type="Gene3D" id="2.120.10.30">
    <property type="entry name" value="TolB, C-terminal domain"/>
    <property type="match status" value="3"/>
</dbReference>
<dbReference type="Proteomes" id="UP000249204">
    <property type="component" value="Unassembled WGS sequence"/>
</dbReference>
<dbReference type="Pfam" id="PF25021">
    <property type="entry name" value="TEN_NHL"/>
    <property type="match status" value="4"/>
</dbReference>
<feature type="repeat" description="NHL" evidence="2">
    <location>
        <begin position="183"/>
        <end position="214"/>
    </location>
</feature>
<organism evidence="5 6">
    <name type="scientific">Paenibacillus silvae</name>
    <dbReference type="NCBI Taxonomy" id="1325358"/>
    <lineage>
        <taxon>Bacteria</taxon>
        <taxon>Bacillati</taxon>
        <taxon>Bacillota</taxon>
        <taxon>Bacilli</taxon>
        <taxon>Bacillales</taxon>
        <taxon>Paenibacillaceae</taxon>
        <taxon>Paenibacillus</taxon>
    </lineage>
</organism>
<dbReference type="Pfam" id="PF12733">
    <property type="entry name" value="Cadherin-like"/>
    <property type="match status" value="7"/>
</dbReference>
<evidence type="ECO:0000259" key="4">
    <source>
        <dbReference type="PROSITE" id="PS51272"/>
    </source>
</evidence>
<feature type="region of interest" description="Disordered" evidence="3">
    <location>
        <begin position="974"/>
        <end position="1014"/>
    </location>
</feature>
<dbReference type="CDD" id="cd14953">
    <property type="entry name" value="NHL_like_1"/>
    <property type="match status" value="1"/>
</dbReference>
<dbReference type="PANTHER" id="PTHR46388:SF2">
    <property type="entry name" value="NHL REPEAT-CONTAINING PROTEIN 2"/>
    <property type="match status" value="1"/>
</dbReference>
<proteinExistence type="predicted"/>
<dbReference type="PANTHER" id="PTHR46388">
    <property type="entry name" value="NHL REPEAT-CONTAINING PROTEIN 2"/>
    <property type="match status" value="1"/>
</dbReference>
<feature type="repeat" description="NHL" evidence="2">
    <location>
        <begin position="357"/>
        <end position="388"/>
    </location>
</feature>
<dbReference type="Gene3D" id="2.60.40.2340">
    <property type="match status" value="1"/>
</dbReference>
<dbReference type="PROSITE" id="PS51125">
    <property type="entry name" value="NHL"/>
    <property type="match status" value="2"/>
</dbReference>
<reference evidence="5 6" key="1">
    <citation type="submission" date="2018-06" db="EMBL/GenBank/DDBJ databases">
        <title>Isolation of heavy metals resistant Paenibacillus silvae NC2 from Gold-Copper mine in ZiJin, China.</title>
        <authorList>
            <person name="Xu J."/>
            <person name="Mazhar H.S."/>
            <person name="Rensing C."/>
        </authorList>
    </citation>
    <scope>NUCLEOTIDE SEQUENCE [LARGE SCALE GENOMIC DNA]</scope>
    <source>
        <strain evidence="5 6">NC2</strain>
    </source>
</reference>
<feature type="domain" description="SLH" evidence="4">
    <location>
        <begin position="1211"/>
        <end position="1274"/>
    </location>
</feature>
<evidence type="ECO:0000256" key="1">
    <source>
        <dbReference type="ARBA" id="ARBA00022737"/>
    </source>
</evidence>
<gene>
    <name evidence="5" type="ORF">DN757_22500</name>
</gene>
<protein>
    <recommendedName>
        <fullName evidence="4">SLH domain-containing protein</fullName>
    </recommendedName>
</protein>
<dbReference type="InterPro" id="IPR013783">
    <property type="entry name" value="Ig-like_fold"/>
</dbReference>
<feature type="domain" description="SLH" evidence="4">
    <location>
        <begin position="1151"/>
        <end position="1210"/>
    </location>
</feature>
<dbReference type="SUPFAM" id="SSF101898">
    <property type="entry name" value="NHL repeat"/>
    <property type="match status" value="1"/>
</dbReference>
<evidence type="ECO:0000256" key="2">
    <source>
        <dbReference type="PROSITE-ProRule" id="PRU00504"/>
    </source>
</evidence>
<dbReference type="InterPro" id="IPR001119">
    <property type="entry name" value="SLH_dom"/>
</dbReference>
<feature type="compositionally biased region" description="Gly residues" evidence="3">
    <location>
        <begin position="979"/>
        <end position="1002"/>
    </location>
</feature>
<dbReference type="Pfam" id="PF00395">
    <property type="entry name" value="SLH"/>
    <property type="match status" value="3"/>
</dbReference>
<dbReference type="PROSITE" id="PS51272">
    <property type="entry name" value="SLH"/>
    <property type="match status" value="3"/>
</dbReference>
<accession>A0A2W6NEQ4</accession>
<evidence type="ECO:0000256" key="3">
    <source>
        <dbReference type="SAM" id="MobiDB-lite"/>
    </source>
</evidence>
<dbReference type="EMBL" id="QKWW01000069">
    <property type="protein sequence ID" value="PZT53468.1"/>
    <property type="molecule type" value="Genomic_DNA"/>
</dbReference>
<dbReference type="InterPro" id="IPR001258">
    <property type="entry name" value="NHL_repeat"/>
</dbReference>
<evidence type="ECO:0000313" key="6">
    <source>
        <dbReference type="Proteomes" id="UP000249204"/>
    </source>
</evidence>
<comment type="caution">
    <text evidence="5">The sequence shown here is derived from an EMBL/GenBank/DDBJ whole genome shotgun (WGS) entry which is preliminary data.</text>
</comment>